<dbReference type="GO" id="GO:0016104">
    <property type="term" value="P:triterpenoid biosynthetic process"/>
    <property type="evidence" value="ECO:0007669"/>
    <property type="project" value="InterPro"/>
</dbReference>
<keyword evidence="2" id="KW-0677">Repeat</keyword>
<gene>
    <name evidence="6" type="ORF">Fcan01_27733</name>
</gene>
<dbReference type="OrthoDB" id="21502at2759"/>
<reference evidence="6 7" key="1">
    <citation type="submission" date="2015-12" db="EMBL/GenBank/DDBJ databases">
        <title>The genome of Folsomia candida.</title>
        <authorList>
            <person name="Faddeeva A."/>
            <person name="Derks M.F."/>
            <person name="Anvar Y."/>
            <person name="Smit S."/>
            <person name="Van Straalen N."/>
            <person name="Roelofs D."/>
        </authorList>
    </citation>
    <scope>NUCLEOTIDE SEQUENCE [LARGE SCALE GENOMIC DNA]</scope>
    <source>
        <strain evidence="6 7">VU population</strain>
        <tissue evidence="6">Whole body</tissue>
    </source>
</reference>
<evidence type="ECO:0000313" key="6">
    <source>
        <dbReference type="EMBL" id="OXA37522.1"/>
    </source>
</evidence>
<dbReference type="GO" id="GO:0005811">
    <property type="term" value="C:lipid droplet"/>
    <property type="evidence" value="ECO:0007669"/>
    <property type="project" value="InterPro"/>
</dbReference>
<dbReference type="NCBIfam" id="TIGR01787">
    <property type="entry name" value="squalene_cyclas"/>
    <property type="match status" value="1"/>
</dbReference>
<keyword evidence="7" id="KW-1185">Reference proteome</keyword>
<dbReference type="InterPro" id="IPR032696">
    <property type="entry name" value="SQ_cyclase_C"/>
</dbReference>
<keyword evidence="3" id="KW-0413">Isomerase</keyword>
<evidence type="ECO:0000256" key="1">
    <source>
        <dbReference type="ARBA" id="ARBA00009755"/>
    </source>
</evidence>
<dbReference type="SUPFAM" id="SSF48239">
    <property type="entry name" value="Terpenoid cyclases/Protein prenyltransferases"/>
    <property type="match status" value="2"/>
</dbReference>
<dbReference type="PANTHER" id="PTHR11764:SF20">
    <property type="entry name" value="LANOSTEROL SYNTHASE"/>
    <property type="match status" value="1"/>
</dbReference>
<dbReference type="OMA" id="YRYRHIS"/>
<dbReference type="Proteomes" id="UP000198287">
    <property type="component" value="Unassembled WGS sequence"/>
</dbReference>
<organism evidence="6 7">
    <name type="scientific">Folsomia candida</name>
    <name type="common">Springtail</name>
    <dbReference type="NCBI Taxonomy" id="158441"/>
    <lineage>
        <taxon>Eukaryota</taxon>
        <taxon>Metazoa</taxon>
        <taxon>Ecdysozoa</taxon>
        <taxon>Arthropoda</taxon>
        <taxon>Hexapoda</taxon>
        <taxon>Collembola</taxon>
        <taxon>Entomobryomorpha</taxon>
        <taxon>Isotomoidea</taxon>
        <taxon>Isotomidae</taxon>
        <taxon>Proisotominae</taxon>
        <taxon>Folsomia</taxon>
    </lineage>
</organism>
<name>A0A226CVX0_FOLCA</name>
<accession>A0A226CVX0</accession>
<evidence type="ECO:0000256" key="2">
    <source>
        <dbReference type="ARBA" id="ARBA00022737"/>
    </source>
</evidence>
<protein>
    <recommendedName>
        <fullName evidence="3">Terpene cyclase/mutase family member</fullName>
        <ecNumber evidence="3">5.4.99.-</ecNumber>
    </recommendedName>
</protein>
<evidence type="ECO:0000256" key="3">
    <source>
        <dbReference type="RuleBase" id="RU362003"/>
    </source>
</evidence>
<comment type="caution">
    <text evidence="6">The sequence shown here is derived from an EMBL/GenBank/DDBJ whole genome shotgun (WGS) entry which is preliminary data.</text>
</comment>
<proteinExistence type="inferred from homology"/>
<dbReference type="Pfam" id="PF13249">
    <property type="entry name" value="SQHop_cyclase_N"/>
    <property type="match status" value="1"/>
</dbReference>
<dbReference type="Gene3D" id="1.50.10.20">
    <property type="match status" value="2"/>
</dbReference>
<dbReference type="EC" id="5.4.99.-" evidence="3"/>
<dbReference type="AlphaFoldDB" id="A0A226CVX0"/>
<evidence type="ECO:0000259" key="5">
    <source>
        <dbReference type="Pfam" id="PF13249"/>
    </source>
</evidence>
<dbReference type="PANTHER" id="PTHR11764">
    <property type="entry name" value="TERPENE CYCLASE/MUTASE FAMILY MEMBER"/>
    <property type="match status" value="1"/>
</dbReference>
<evidence type="ECO:0000259" key="4">
    <source>
        <dbReference type="Pfam" id="PF13243"/>
    </source>
</evidence>
<dbReference type="Pfam" id="PF13243">
    <property type="entry name" value="SQHop_cyclase_C"/>
    <property type="match status" value="1"/>
</dbReference>
<sequence>MPLNYQPSHMYDPFICRYLQTAAVTGYSYKCRKLHGAVKACHNQPYGRNNNESTYLGHLPLPIPHRYPPSHRPRPWHGILPRRPKPHWNYGTDVHTFDITLLIMTLRFIGEPPRPEFEQKVITYLTRRELTHGGWSIVPDEDKFDLSESVKAYIALRQMGLARNSSFLTRARDRILRHGGAERMNILLKLYSAMTRIISWQAIPPVSLEALLIPAWAPLSSYSVGSYVRLGFMIMMVSRSVDLAEKSPVVTDFDEIFINKDHVLEDSLIGRFQNPYLHAVFRRVIPLFEVVDKLVPRAVREWTINRVVKELDDMTNPVGGLFGTGTTTEILLIMYHKLGLRDSLKAREAREALRLREIEGMEEATSTLFESSVWDTAFIVRTLMESHKIDNASMVGIERGLDWLVTQQVVSLRGHWGGKRPLLRPGGWAFQLGNPHFPDLDDTSSTVISMIRYQNHFPDITKYTIPISRGVEWILGMQSVNGGWGAFEADNIHYYLENLPFVAEYPAVLLDAPTVDITGRCLVALAHASRNPSIAADFPSLQAAIENGVKFILARQRPDGSWWGRWGMNHLYGTHLALWGLAEVGAKYHAGAAVQRAIEWLKSVQNEDGGWGESVTSYEINVDKFVHGNSSASQTALVLLGLLDVGEEDSPVVQRGLRYLLRKQKQENGYWDESVMTGVGIPNIMYIKYFGYPKYFPLTAIAKYNQIHEAKMVGGRRRTTRKLG</sequence>
<feature type="domain" description="Squalene cyclase N-terminal" evidence="5">
    <location>
        <begin position="101"/>
        <end position="344"/>
    </location>
</feature>
<comment type="similarity">
    <text evidence="1 3">Belongs to the terpene cyclase/mutase family.</text>
</comment>
<dbReference type="EMBL" id="LNIX01000056">
    <property type="protein sequence ID" value="OXA37522.1"/>
    <property type="molecule type" value="Genomic_DNA"/>
</dbReference>
<evidence type="ECO:0000313" key="7">
    <source>
        <dbReference type="Proteomes" id="UP000198287"/>
    </source>
</evidence>
<feature type="domain" description="Squalene cyclase C-terminal" evidence="4">
    <location>
        <begin position="371"/>
        <end position="705"/>
    </location>
</feature>
<dbReference type="STRING" id="158441.A0A226CVX0"/>
<dbReference type="InterPro" id="IPR032697">
    <property type="entry name" value="SQ_cyclase_N"/>
</dbReference>
<dbReference type="GO" id="GO:0016866">
    <property type="term" value="F:intramolecular transferase activity"/>
    <property type="evidence" value="ECO:0007669"/>
    <property type="project" value="InterPro"/>
</dbReference>
<dbReference type="InterPro" id="IPR008930">
    <property type="entry name" value="Terpenoid_cyclase/PrenylTrfase"/>
</dbReference>
<dbReference type="InterPro" id="IPR018333">
    <property type="entry name" value="Squalene_cyclase"/>
</dbReference>